<keyword evidence="5 8" id="KW-0378">Hydrolase</keyword>
<dbReference type="InterPro" id="IPR002716">
    <property type="entry name" value="PIN_dom"/>
</dbReference>
<dbReference type="SUPFAM" id="SSF88723">
    <property type="entry name" value="PIN domain-like"/>
    <property type="match status" value="1"/>
</dbReference>
<dbReference type="GO" id="GO:0000287">
    <property type="term" value="F:magnesium ion binding"/>
    <property type="evidence" value="ECO:0007669"/>
    <property type="project" value="UniProtKB-UniRule"/>
</dbReference>
<accession>A0A4Q1U2H5</accession>
<protein>
    <recommendedName>
        <fullName evidence="8">Ribonuclease VapC</fullName>
        <shortName evidence="8">RNase VapC</shortName>
        <ecNumber evidence="8">3.1.-.-</ecNumber>
    </recommendedName>
    <alternativeName>
        <fullName evidence="8">Toxin VapC</fullName>
    </alternativeName>
</protein>
<feature type="binding site" evidence="8">
    <location>
        <position position="4"/>
    </location>
    <ligand>
        <name>Mg(2+)</name>
        <dbReference type="ChEBI" id="CHEBI:18420"/>
    </ligand>
</feature>
<dbReference type="GO" id="GO:0004540">
    <property type="term" value="F:RNA nuclease activity"/>
    <property type="evidence" value="ECO:0007669"/>
    <property type="project" value="InterPro"/>
</dbReference>
<feature type="binding site" evidence="8">
    <location>
        <position position="99"/>
    </location>
    <ligand>
        <name>Mg(2+)</name>
        <dbReference type="ChEBI" id="CHEBI:18420"/>
    </ligand>
</feature>
<evidence type="ECO:0000259" key="9">
    <source>
        <dbReference type="Pfam" id="PF01850"/>
    </source>
</evidence>
<reference evidence="10 11" key="1">
    <citation type="submission" date="2017-03" db="EMBL/GenBank/DDBJ databases">
        <authorList>
            <person name="Safronova V.I."/>
            <person name="Sazanova A.L."/>
            <person name="Chirak E.R."/>
        </authorList>
    </citation>
    <scope>NUCLEOTIDE SEQUENCE [LARGE SCALE GENOMIC DNA]</scope>
    <source>
        <strain evidence="10 11">Tri-43</strain>
    </source>
</reference>
<evidence type="ECO:0000256" key="2">
    <source>
        <dbReference type="ARBA" id="ARBA00022649"/>
    </source>
</evidence>
<evidence type="ECO:0000256" key="6">
    <source>
        <dbReference type="ARBA" id="ARBA00022842"/>
    </source>
</evidence>
<feature type="domain" description="PIN" evidence="9">
    <location>
        <begin position="1"/>
        <end position="124"/>
    </location>
</feature>
<keyword evidence="4 8" id="KW-0479">Metal-binding</keyword>
<dbReference type="GO" id="GO:0090729">
    <property type="term" value="F:toxin activity"/>
    <property type="evidence" value="ECO:0007669"/>
    <property type="project" value="UniProtKB-KW"/>
</dbReference>
<dbReference type="PANTHER" id="PTHR33653:SF1">
    <property type="entry name" value="RIBONUCLEASE VAPC2"/>
    <property type="match status" value="1"/>
</dbReference>
<dbReference type="EMBL" id="MZMU01000010">
    <property type="protein sequence ID" value="RXT25321.1"/>
    <property type="molecule type" value="Genomic_DNA"/>
</dbReference>
<organism evidence="10 11">
    <name type="scientific">Rhizobium leguminosarum</name>
    <dbReference type="NCBI Taxonomy" id="384"/>
    <lineage>
        <taxon>Bacteria</taxon>
        <taxon>Pseudomonadati</taxon>
        <taxon>Pseudomonadota</taxon>
        <taxon>Alphaproteobacteria</taxon>
        <taxon>Hyphomicrobiales</taxon>
        <taxon>Rhizobiaceae</taxon>
        <taxon>Rhizobium/Agrobacterium group</taxon>
        <taxon>Rhizobium</taxon>
    </lineage>
</organism>
<evidence type="ECO:0000256" key="7">
    <source>
        <dbReference type="ARBA" id="ARBA00038093"/>
    </source>
</evidence>
<dbReference type="InterPro" id="IPR022907">
    <property type="entry name" value="VapC_family"/>
</dbReference>
<dbReference type="GO" id="GO:0016787">
    <property type="term" value="F:hydrolase activity"/>
    <property type="evidence" value="ECO:0007669"/>
    <property type="project" value="UniProtKB-KW"/>
</dbReference>
<dbReference type="EC" id="3.1.-.-" evidence="8"/>
<comment type="cofactor">
    <cofactor evidence="1 8">
        <name>Mg(2+)</name>
        <dbReference type="ChEBI" id="CHEBI:18420"/>
    </cofactor>
</comment>
<dbReference type="PANTHER" id="PTHR33653">
    <property type="entry name" value="RIBONUCLEASE VAPC2"/>
    <property type="match status" value="1"/>
</dbReference>
<evidence type="ECO:0000256" key="5">
    <source>
        <dbReference type="ARBA" id="ARBA00022801"/>
    </source>
</evidence>
<dbReference type="Pfam" id="PF01850">
    <property type="entry name" value="PIN"/>
    <property type="match status" value="1"/>
</dbReference>
<dbReference type="Gene3D" id="3.40.50.1010">
    <property type="entry name" value="5'-nuclease"/>
    <property type="match status" value="1"/>
</dbReference>
<evidence type="ECO:0000313" key="11">
    <source>
        <dbReference type="Proteomes" id="UP000290767"/>
    </source>
</evidence>
<evidence type="ECO:0000256" key="1">
    <source>
        <dbReference type="ARBA" id="ARBA00001946"/>
    </source>
</evidence>
<keyword evidence="2 8" id="KW-1277">Toxin-antitoxin system</keyword>
<comment type="caution">
    <text evidence="10">The sequence shown here is derived from an EMBL/GenBank/DDBJ whole genome shotgun (WGS) entry which is preliminary data.</text>
</comment>
<evidence type="ECO:0000256" key="4">
    <source>
        <dbReference type="ARBA" id="ARBA00022723"/>
    </source>
</evidence>
<dbReference type="HAMAP" id="MF_00265">
    <property type="entry name" value="VapC_Nob1"/>
    <property type="match status" value="1"/>
</dbReference>
<keyword evidence="6 8" id="KW-0460">Magnesium</keyword>
<dbReference type="CDD" id="cd09871">
    <property type="entry name" value="PIN_MtVapC28-VapC30-like"/>
    <property type="match status" value="1"/>
</dbReference>
<dbReference type="RefSeq" id="WP_129419303.1">
    <property type="nucleotide sequence ID" value="NZ_MZMU01000010.1"/>
</dbReference>
<evidence type="ECO:0000313" key="10">
    <source>
        <dbReference type="EMBL" id="RXT25321.1"/>
    </source>
</evidence>
<dbReference type="AlphaFoldDB" id="A0A4Q1U2H5"/>
<dbReference type="Proteomes" id="UP000290767">
    <property type="component" value="Unassembled WGS sequence"/>
</dbReference>
<gene>
    <name evidence="8" type="primary">vapC</name>
    <name evidence="10" type="ORF">B5P46_14620</name>
</gene>
<proteinExistence type="inferred from homology"/>
<dbReference type="InterPro" id="IPR050556">
    <property type="entry name" value="Type_II_TA_system_RNase"/>
</dbReference>
<dbReference type="InterPro" id="IPR029060">
    <property type="entry name" value="PIN-like_dom_sf"/>
</dbReference>
<evidence type="ECO:0000256" key="3">
    <source>
        <dbReference type="ARBA" id="ARBA00022722"/>
    </source>
</evidence>
<comment type="function">
    <text evidence="8">Toxic component of a toxin-antitoxin (TA) system. An RNase.</text>
</comment>
<keyword evidence="3 8" id="KW-0540">Nuclease</keyword>
<keyword evidence="8" id="KW-0800">Toxin</keyword>
<evidence type="ECO:0000256" key="8">
    <source>
        <dbReference type="HAMAP-Rule" id="MF_00265"/>
    </source>
</evidence>
<comment type="similarity">
    <text evidence="7 8">Belongs to the PINc/VapC protein family.</text>
</comment>
<sequence>MVIDTSAILAVLFREPEAAEFLDRIAGDPVRLVSAAAVFEASMVIETRYGETGGHELDLFLDRIDAEIVPVGAGLAETARHAWRRYGKGRHPAALNFGDCFSYALAVARHEPLLFKGNDFSRTDIRPVA</sequence>
<name>A0A4Q1U2H5_RHILE</name>